<evidence type="ECO:0000313" key="1">
    <source>
        <dbReference type="EMBL" id="AZB19080.1"/>
    </source>
</evidence>
<proteinExistence type="predicted"/>
<dbReference type="EMBL" id="CP033930">
    <property type="protein sequence ID" value="AZB19080.1"/>
    <property type="molecule type" value="Genomic_DNA"/>
</dbReference>
<dbReference type="AlphaFoldDB" id="A0AAD0YVE8"/>
<reference evidence="1 2" key="1">
    <citation type="submission" date="2018-11" db="EMBL/GenBank/DDBJ databases">
        <title>Proposal to divide the Flavobacteriaceae and reorganize its genera based on Amino Acid Identity values calculated from whole genome sequences.</title>
        <authorList>
            <person name="Nicholson A.C."/>
            <person name="Gulvik C.A."/>
            <person name="Whitney A.M."/>
            <person name="Humrighouse B.W."/>
            <person name="Bell M."/>
            <person name="Holmes B."/>
            <person name="Steigerwalt A.G."/>
            <person name="Villarma A."/>
            <person name="Sheth M."/>
            <person name="Batra D."/>
            <person name="Pryor J."/>
            <person name="Bernardet J.-F."/>
            <person name="Hugo C."/>
            <person name="Kampfer P."/>
            <person name="Newman J."/>
            <person name="McQuiston J.R."/>
        </authorList>
    </citation>
    <scope>NUCLEOTIDE SEQUENCE [LARGE SCALE GENOMIC DNA]</scope>
    <source>
        <strain evidence="1 2">H5559</strain>
    </source>
</reference>
<name>A0AAD0YVE8_CHRID</name>
<gene>
    <name evidence="1" type="ORF">EG352_15510</name>
</gene>
<organism evidence="1 2">
    <name type="scientific">Chryseobacterium indologenes</name>
    <name type="common">Flavobacterium indologenes</name>
    <dbReference type="NCBI Taxonomy" id="253"/>
    <lineage>
        <taxon>Bacteria</taxon>
        <taxon>Pseudomonadati</taxon>
        <taxon>Bacteroidota</taxon>
        <taxon>Flavobacteriia</taxon>
        <taxon>Flavobacteriales</taxon>
        <taxon>Weeksellaceae</taxon>
        <taxon>Chryseobacterium group</taxon>
        <taxon>Chryseobacterium</taxon>
    </lineage>
</organism>
<protein>
    <submittedName>
        <fullName evidence="1">Uncharacterized protein</fullName>
    </submittedName>
</protein>
<sequence length="685" mass="75498">MSFQCIVKNTMAEMKNLSAAEITDLQNGVYKGVCLRGYYEKGDTPAPVIYYLSSTAGTDDAGSIIETGGIKLEHNFAHDLDVSYFGVKGDGTYNDTPFILSYFKYVNANNLYWVIPGKCKVVVKQSFEMKTSGRCDGKFILIKENSEVAITVARRFNGEVVDISAWEPANMKRGSLDVGFSNKGIASLHFNSTEILIDRDGTTSEKNYKKNEFIRSSEGKLTTPLVCSYMQDSTCNPGVLTVKKYIFEEHISLDNLNIETKGILNDIAYLLISRDNVTLNNPRILNKINSQGAVGLEINTCADIIINNPFIKGFRKDENGYGIANYSSIGVVINDGHVVDCRHAYTGRNSVDVTINRGVWEEGIDDHWTDRFTANNTIVKTGQSLAAFQFAGNDITLNFPKVSGSARILFGIRMDTPSLGGIVNINNPIFTANEVAGPVGKKDIYLFSYTSPNGNIGAPLLLEKYTQCLDPKLPESLNIINPIINTDADEVSGFYLGVLNRKYVNIKNLKITDTILNAKSTTTYTAVQIIKDSTKQLDYSTNIEISGRLTTNVLTTTTAVYLYSIDTADKIRRANIYLTDCFGYGRVVFSGSNLETFIMNGGDIHTFNIAHSTSDFSTSNIQFKNVEWKGGTIENLSHTLFQSCVFTGNYVFSSADQVSFANNIKYASVSGLPANIVNSMKPPFV</sequence>
<accession>A0AAD0YVE8</accession>
<evidence type="ECO:0000313" key="2">
    <source>
        <dbReference type="Proteomes" id="UP000269015"/>
    </source>
</evidence>
<dbReference type="Proteomes" id="UP000269015">
    <property type="component" value="Chromosome"/>
</dbReference>